<gene>
    <name evidence="2" type="ORF">CI238_08455</name>
</gene>
<keyword evidence="1" id="KW-0732">Signal</keyword>
<evidence type="ECO:0000256" key="1">
    <source>
        <dbReference type="SAM" id="SignalP"/>
    </source>
</evidence>
<feature type="chain" id="PRO_5007828386" evidence="1">
    <location>
        <begin position="20"/>
        <end position="228"/>
    </location>
</feature>
<feature type="signal peptide" evidence="1">
    <location>
        <begin position="1"/>
        <end position="19"/>
    </location>
</feature>
<reference evidence="2 3" key="1">
    <citation type="submission" date="2015-06" db="EMBL/GenBank/DDBJ databases">
        <title>Survival trade-offs in plant roots during colonization by closely related pathogenic and mutualistic fungi.</title>
        <authorList>
            <person name="Hacquard S."/>
            <person name="Kracher B."/>
            <person name="Hiruma K."/>
            <person name="Weinman A."/>
            <person name="Muench P."/>
            <person name="Garrido Oter R."/>
            <person name="Ver Loren van Themaat E."/>
            <person name="Dallerey J.-F."/>
            <person name="Damm U."/>
            <person name="Henrissat B."/>
            <person name="Lespinet O."/>
            <person name="Thon M."/>
            <person name="Kemen E."/>
            <person name="McHardy A.C."/>
            <person name="Schulze-Lefert P."/>
            <person name="O'Connell R.J."/>
        </authorList>
    </citation>
    <scope>NUCLEOTIDE SEQUENCE [LARGE SCALE GENOMIC DNA]</scope>
    <source>
        <strain evidence="2 3">MAFF 238704</strain>
    </source>
</reference>
<dbReference type="AlphaFoldDB" id="A0A161W896"/>
<evidence type="ECO:0000313" key="2">
    <source>
        <dbReference type="EMBL" id="KZL83435.1"/>
    </source>
</evidence>
<protein>
    <submittedName>
        <fullName evidence="2">Secreted in xylem 6-like protein</fullName>
    </submittedName>
</protein>
<dbReference type="PROSITE" id="PS51257">
    <property type="entry name" value="PROKAR_LIPOPROTEIN"/>
    <property type="match status" value="1"/>
</dbReference>
<evidence type="ECO:0000313" key="3">
    <source>
        <dbReference type="Proteomes" id="UP000076584"/>
    </source>
</evidence>
<dbReference type="EMBL" id="LFIW01001110">
    <property type="protein sequence ID" value="KZL83435.1"/>
    <property type="molecule type" value="Genomic_DNA"/>
</dbReference>
<sequence>MFNMKLVLIATIFAASCKAGLIAQAEEADETLPKFTINHVDVAPADFEPLNANLTDLASRDTLPVSNCPAGQTYDRSVCYKSNIIRSFCIANPRSNREKITDTPCAAHEVCVQRLLSTGKSYAKCIPIVDLVSWKTSPAGDKEGCTSTTVSTGGTHHLGTIVYDRNSNPIQVDKIRYLGEPGNVDEGIGGSVSSFSSNLFSFTGGRYIKACIFSGGFGNLNAYTWSWE</sequence>
<accession>A0A161W896</accession>
<dbReference type="Proteomes" id="UP000076584">
    <property type="component" value="Unassembled WGS sequence"/>
</dbReference>
<organism evidence="2 3">
    <name type="scientific">Colletotrichum incanum</name>
    <name type="common">Soybean anthracnose fungus</name>
    <dbReference type="NCBI Taxonomy" id="1573173"/>
    <lineage>
        <taxon>Eukaryota</taxon>
        <taxon>Fungi</taxon>
        <taxon>Dikarya</taxon>
        <taxon>Ascomycota</taxon>
        <taxon>Pezizomycotina</taxon>
        <taxon>Sordariomycetes</taxon>
        <taxon>Hypocreomycetidae</taxon>
        <taxon>Glomerellales</taxon>
        <taxon>Glomerellaceae</taxon>
        <taxon>Colletotrichum</taxon>
        <taxon>Colletotrichum spaethianum species complex</taxon>
    </lineage>
</organism>
<proteinExistence type="predicted"/>
<keyword evidence="3" id="KW-1185">Reference proteome</keyword>
<comment type="caution">
    <text evidence="2">The sequence shown here is derived from an EMBL/GenBank/DDBJ whole genome shotgun (WGS) entry which is preliminary data.</text>
</comment>
<name>A0A161W896_COLIC</name>